<evidence type="ECO:0000256" key="9">
    <source>
        <dbReference type="PIRSR" id="PIRSR000077-4"/>
    </source>
</evidence>
<feature type="site" description="Contributes to redox potential value" evidence="8">
    <location>
        <position position="34"/>
    </location>
</feature>
<reference evidence="11 12" key="1">
    <citation type="submission" date="2019-02" db="EMBL/GenBank/DDBJ databases">
        <title>Prokaryotic population dynamics and viral predation in marine succession experiment using metagenomics: the confinement effect.</title>
        <authorList>
            <person name="Haro-Moreno J.M."/>
            <person name="Rodriguez-Valera F."/>
            <person name="Lopez-Perez M."/>
        </authorList>
    </citation>
    <scope>NUCLEOTIDE SEQUENCE [LARGE SCALE GENOMIC DNA]</scope>
    <source>
        <strain evidence="11">MED-G162</strain>
    </source>
</reference>
<evidence type="ECO:0000259" key="10">
    <source>
        <dbReference type="PROSITE" id="PS51352"/>
    </source>
</evidence>
<feature type="site" description="Deprotonates C-terminal active site Cys" evidence="8">
    <location>
        <position position="27"/>
    </location>
</feature>
<dbReference type="InterPro" id="IPR013766">
    <property type="entry name" value="Thioredoxin_domain"/>
</dbReference>
<dbReference type="SUPFAM" id="SSF52833">
    <property type="entry name" value="Thioredoxin-like"/>
    <property type="match status" value="1"/>
</dbReference>
<dbReference type="PANTHER" id="PTHR45663:SF11">
    <property type="entry name" value="GEO12009P1"/>
    <property type="match status" value="1"/>
</dbReference>
<dbReference type="CDD" id="cd02947">
    <property type="entry name" value="TRX_family"/>
    <property type="match status" value="1"/>
</dbReference>
<evidence type="ECO:0000256" key="6">
    <source>
        <dbReference type="NCBIfam" id="TIGR01068"/>
    </source>
</evidence>
<accession>A0A520N1P8</accession>
<dbReference type="PRINTS" id="PR00421">
    <property type="entry name" value="THIOREDOXIN"/>
</dbReference>
<evidence type="ECO:0000313" key="11">
    <source>
        <dbReference type="EMBL" id="RZO27409.1"/>
    </source>
</evidence>
<feature type="site" description="Contributes to redox potential value" evidence="8">
    <location>
        <position position="35"/>
    </location>
</feature>
<evidence type="ECO:0000256" key="2">
    <source>
        <dbReference type="ARBA" id="ARBA00022448"/>
    </source>
</evidence>
<dbReference type="GO" id="GO:0005737">
    <property type="term" value="C:cytoplasm"/>
    <property type="evidence" value="ECO:0007669"/>
    <property type="project" value="TreeGrafter"/>
</dbReference>
<comment type="caution">
    <text evidence="11">The sequence shown here is derived from an EMBL/GenBank/DDBJ whole genome shotgun (WGS) entry which is preliminary data.</text>
</comment>
<organism evidence="11 12">
    <name type="scientific">SAR86 cluster bacterium</name>
    <dbReference type="NCBI Taxonomy" id="2030880"/>
    <lineage>
        <taxon>Bacteria</taxon>
        <taxon>Pseudomonadati</taxon>
        <taxon>Pseudomonadota</taxon>
        <taxon>Gammaproteobacteria</taxon>
        <taxon>SAR86 cluster</taxon>
    </lineage>
</organism>
<keyword evidence="5 9" id="KW-0676">Redox-active center</keyword>
<dbReference type="NCBIfam" id="TIGR01068">
    <property type="entry name" value="thioredoxin"/>
    <property type="match status" value="1"/>
</dbReference>
<evidence type="ECO:0000256" key="5">
    <source>
        <dbReference type="ARBA" id="ARBA00023284"/>
    </source>
</evidence>
<proteinExistence type="inferred from homology"/>
<dbReference type="AlphaFoldDB" id="A0A520N1P8"/>
<evidence type="ECO:0000313" key="12">
    <source>
        <dbReference type="Proteomes" id="UP000319384"/>
    </source>
</evidence>
<dbReference type="Pfam" id="PF00085">
    <property type="entry name" value="Thioredoxin"/>
    <property type="match status" value="1"/>
</dbReference>
<keyword evidence="2" id="KW-0813">Transport</keyword>
<comment type="similarity">
    <text evidence="1 7">Belongs to the thioredoxin family.</text>
</comment>
<dbReference type="EMBL" id="SHBH01000003">
    <property type="protein sequence ID" value="RZO27409.1"/>
    <property type="molecule type" value="Genomic_DNA"/>
</dbReference>
<name>A0A520N1P8_9GAMM</name>
<dbReference type="Gene3D" id="3.40.30.10">
    <property type="entry name" value="Glutaredoxin"/>
    <property type="match status" value="1"/>
</dbReference>
<dbReference type="GO" id="GO:0015035">
    <property type="term" value="F:protein-disulfide reductase activity"/>
    <property type="evidence" value="ECO:0007669"/>
    <property type="project" value="UniProtKB-UniRule"/>
</dbReference>
<dbReference type="Proteomes" id="UP000319384">
    <property type="component" value="Unassembled WGS sequence"/>
</dbReference>
<gene>
    <name evidence="11" type="primary">trxA</name>
    <name evidence="11" type="ORF">EVA95_00740</name>
</gene>
<dbReference type="InterPro" id="IPR005746">
    <property type="entry name" value="Thioredoxin"/>
</dbReference>
<dbReference type="FunFam" id="3.40.30.10:FF:000001">
    <property type="entry name" value="Thioredoxin"/>
    <property type="match status" value="1"/>
</dbReference>
<evidence type="ECO:0000256" key="8">
    <source>
        <dbReference type="PIRSR" id="PIRSR000077-1"/>
    </source>
</evidence>
<protein>
    <recommendedName>
        <fullName evidence="6 7">Thioredoxin</fullName>
    </recommendedName>
</protein>
<dbReference type="PROSITE" id="PS51352">
    <property type="entry name" value="THIOREDOXIN_2"/>
    <property type="match status" value="1"/>
</dbReference>
<keyword evidence="4 9" id="KW-1015">Disulfide bond</keyword>
<feature type="domain" description="Thioredoxin" evidence="10">
    <location>
        <begin position="1"/>
        <end position="108"/>
    </location>
</feature>
<sequence>MSNVIEVNNNDEFVAKVINSTKPVLVDFWAEWCGPCKQLAPLVEEASEEFKDSLTVCKMDVDNNRETAAKYGIRSIPTLMIFENGELVGTEIGALTKQQLDEFIRSKI</sequence>
<dbReference type="PROSITE" id="PS00194">
    <property type="entry name" value="THIOREDOXIN_1"/>
    <property type="match status" value="1"/>
</dbReference>
<dbReference type="PANTHER" id="PTHR45663">
    <property type="entry name" value="GEO12009P1"/>
    <property type="match status" value="1"/>
</dbReference>
<evidence type="ECO:0000256" key="4">
    <source>
        <dbReference type="ARBA" id="ARBA00023157"/>
    </source>
</evidence>
<dbReference type="PIRSF" id="PIRSF000077">
    <property type="entry name" value="Thioredoxin"/>
    <property type="match status" value="1"/>
</dbReference>
<feature type="active site" description="Nucleophile" evidence="8">
    <location>
        <position position="33"/>
    </location>
</feature>
<feature type="active site" description="Nucleophile" evidence="8">
    <location>
        <position position="36"/>
    </location>
</feature>
<evidence type="ECO:0000256" key="3">
    <source>
        <dbReference type="ARBA" id="ARBA00022982"/>
    </source>
</evidence>
<dbReference type="InterPro" id="IPR017937">
    <property type="entry name" value="Thioredoxin_CS"/>
</dbReference>
<evidence type="ECO:0000256" key="1">
    <source>
        <dbReference type="ARBA" id="ARBA00008987"/>
    </source>
</evidence>
<feature type="disulfide bond" description="Redox-active" evidence="9">
    <location>
        <begin position="33"/>
        <end position="36"/>
    </location>
</feature>
<evidence type="ECO:0000256" key="7">
    <source>
        <dbReference type="PIRNR" id="PIRNR000077"/>
    </source>
</evidence>
<dbReference type="InterPro" id="IPR036249">
    <property type="entry name" value="Thioredoxin-like_sf"/>
</dbReference>
<keyword evidence="3" id="KW-0249">Electron transport</keyword>